<accession>A0A9N8KTS3</accession>
<dbReference type="AlphaFoldDB" id="A0A9N8KTS3"/>
<protein>
    <submittedName>
        <fullName evidence="1">Uncharacterized protein</fullName>
    </submittedName>
</protein>
<gene>
    <name evidence="1" type="ORF">CINC_LOCUS9107</name>
</gene>
<keyword evidence="2" id="KW-1185">Reference proteome</keyword>
<organism evidence="1 2">
    <name type="scientific">Chrysodeixis includens</name>
    <name type="common">Soybean looper</name>
    <name type="synonym">Pseudoplusia includens</name>
    <dbReference type="NCBI Taxonomy" id="689277"/>
    <lineage>
        <taxon>Eukaryota</taxon>
        <taxon>Metazoa</taxon>
        <taxon>Ecdysozoa</taxon>
        <taxon>Arthropoda</taxon>
        <taxon>Hexapoda</taxon>
        <taxon>Insecta</taxon>
        <taxon>Pterygota</taxon>
        <taxon>Neoptera</taxon>
        <taxon>Endopterygota</taxon>
        <taxon>Lepidoptera</taxon>
        <taxon>Glossata</taxon>
        <taxon>Ditrysia</taxon>
        <taxon>Noctuoidea</taxon>
        <taxon>Noctuidae</taxon>
        <taxon>Plusiinae</taxon>
        <taxon>Chrysodeixis</taxon>
    </lineage>
</organism>
<evidence type="ECO:0000313" key="1">
    <source>
        <dbReference type="EMBL" id="CAD0195151.1"/>
    </source>
</evidence>
<proteinExistence type="predicted"/>
<reference evidence="1" key="1">
    <citation type="submission" date="2021-12" db="EMBL/GenBank/DDBJ databases">
        <authorList>
            <person name="King R."/>
        </authorList>
    </citation>
    <scope>NUCLEOTIDE SEQUENCE</scope>
</reference>
<dbReference type="EMBL" id="LR824006">
    <property type="protein sequence ID" value="CAD0195151.1"/>
    <property type="molecule type" value="Genomic_DNA"/>
</dbReference>
<sequence length="102" mass="11101">MFAYVITSLANTPSVATPRLHNDASRASQRSAVPLAASSHDTHDTSVSYITLFAASSPMSEYLLDVGRSWLVPVGSRILYILNYPVIHNGDRRIIASARVDV</sequence>
<evidence type="ECO:0000313" key="2">
    <source>
        <dbReference type="Proteomes" id="UP001154114"/>
    </source>
</evidence>
<dbReference type="Proteomes" id="UP001154114">
    <property type="component" value="Chromosome 3"/>
</dbReference>
<name>A0A9N8KTS3_CHRIL</name>